<sequence>MVFCSQTDNRLRHHLAEAIEHCCLYGSNRASFGDAGAVAHLVGYLKSKDQAVHRSTVNALFQLSTDVNNCIIMQSEGAVKPLIKAIGSEDEMLQEAAAGCVRNIRLMTNMASKTLAPWRRLEAKIMVTQKSAF</sequence>
<gene>
    <name evidence="1" type="ORF">D4764_17G0006940</name>
</gene>
<organism evidence="1 2">
    <name type="scientific">Takifugu flavidus</name>
    <name type="common">sansaifugu</name>
    <dbReference type="NCBI Taxonomy" id="433684"/>
    <lineage>
        <taxon>Eukaryota</taxon>
        <taxon>Metazoa</taxon>
        <taxon>Chordata</taxon>
        <taxon>Craniata</taxon>
        <taxon>Vertebrata</taxon>
        <taxon>Euteleostomi</taxon>
        <taxon>Actinopterygii</taxon>
        <taxon>Neopterygii</taxon>
        <taxon>Teleostei</taxon>
        <taxon>Neoteleostei</taxon>
        <taxon>Acanthomorphata</taxon>
        <taxon>Eupercaria</taxon>
        <taxon>Tetraodontiformes</taxon>
        <taxon>Tetradontoidea</taxon>
        <taxon>Tetraodontidae</taxon>
        <taxon>Takifugu</taxon>
    </lineage>
</organism>
<dbReference type="PANTHER" id="PTHR46241:SF1">
    <property type="entry name" value="OUTER DYNEIN ARM-DOCKING COMPLEX SUBUNIT 2"/>
    <property type="match status" value="1"/>
</dbReference>
<dbReference type="InterPro" id="IPR011989">
    <property type="entry name" value="ARM-like"/>
</dbReference>
<dbReference type="AlphaFoldDB" id="A0A5C6NX66"/>
<dbReference type="PANTHER" id="PTHR46241">
    <property type="entry name" value="ARMADILLO REPEAT-CONTAINING PROTEIN 4 ARMC4"/>
    <property type="match status" value="1"/>
</dbReference>
<keyword evidence="2" id="KW-1185">Reference proteome</keyword>
<dbReference type="SMART" id="SM00185">
    <property type="entry name" value="ARM"/>
    <property type="match status" value="2"/>
</dbReference>
<dbReference type="InterPro" id="IPR000225">
    <property type="entry name" value="Armadillo"/>
</dbReference>
<evidence type="ECO:0008006" key="3">
    <source>
        <dbReference type="Google" id="ProtNLM"/>
    </source>
</evidence>
<reference evidence="1 2" key="1">
    <citation type="submission" date="2019-04" db="EMBL/GenBank/DDBJ databases">
        <title>Chromosome genome assembly for Takifugu flavidus.</title>
        <authorList>
            <person name="Xiao S."/>
        </authorList>
    </citation>
    <scope>NUCLEOTIDE SEQUENCE [LARGE SCALE GENOMIC DNA]</scope>
    <source>
        <strain evidence="1">HTHZ2018</strain>
        <tissue evidence="1">Muscle</tissue>
    </source>
</reference>
<name>A0A5C6NX66_9TELE</name>
<dbReference type="SUPFAM" id="SSF48371">
    <property type="entry name" value="ARM repeat"/>
    <property type="match status" value="1"/>
</dbReference>
<accession>A0A5C6NX66</accession>
<proteinExistence type="predicted"/>
<dbReference type="Gene3D" id="1.25.10.10">
    <property type="entry name" value="Leucine-rich Repeat Variant"/>
    <property type="match status" value="1"/>
</dbReference>
<evidence type="ECO:0000313" key="2">
    <source>
        <dbReference type="Proteomes" id="UP000324091"/>
    </source>
</evidence>
<dbReference type="Proteomes" id="UP000324091">
    <property type="component" value="Chromosome 17"/>
</dbReference>
<comment type="caution">
    <text evidence="1">The sequence shown here is derived from an EMBL/GenBank/DDBJ whole genome shotgun (WGS) entry which is preliminary data.</text>
</comment>
<evidence type="ECO:0000313" key="1">
    <source>
        <dbReference type="EMBL" id="TWW71211.1"/>
    </source>
</evidence>
<dbReference type="InterPro" id="IPR016024">
    <property type="entry name" value="ARM-type_fold"/>
</dbReference>
<protein>
    <recommendedName>
        <fullName evidence="3">Armadillo repeat-containing protein 4</fullName>
    </recommendedName>
</protein>
<dbReference type="Pfam" id="PF00514">
    <property type="entry name" value="Arm"/>
    <property type="match status" value="1"/>
</dbReference>
<dbReference type="EMBL" id="RHFK02000009">
    <property type="protein sequence ID" value="TWW71211.1"/>
    <property type="molecule type" value="Genomic_DNA"/>
</dbReference>